<dbReference type="STRING" id="525257.HMPREF0204_11363"/>
<evidence type="ECO:0000313" key="1">
    <source>
        <dbReference type="EMBL" id="VEE10718.1"/>
    </source>
</evidence>
<organism evidence="1 2">
    <name type="scientific">Chryseobacterium gleum</name>
    <name type="common">Flavobacterium gleum</name>
    <dbReference type="NCBI Taxonomy" id="250"/>
    <lineage>
        <taxon>Bacteria</taxon>
        <taxon>Pseudomonadati</taxon>
        <taxon>Bacteroidota</taxon>
        <taxon>Flavobacteriia</taxon>
        <taxon>Flavobacteriales</taxon>
        <taxon>Weeksellaceae</taxon>
        <taxon>Chryseobacterium group</taxon>
        <taxon>Chryseobacterium</taxon>
    </lineage>
</organism>
<dbReference type="EMBL" id="LR134289">
    <property type="protein sequence ID" value="VEE10718.1"/>
    <property type="molecule type" value="Genomic_DNA"/>
</dbReference>
<gene>
    <name evidence="1" type="ORF">NCTC11432_04342</name>
</gene>
<evidence type="ECO:0000313" key="2">
    <source>
        <dbReference type="Proteomes" id="UP000279227"/>
    </source>
</evidence>
<name>A0A3S4M9C1_CHRGE</name>
<dbReference type="KEGG" id="cgle:NCTC11432_04342"/>
<protein>
    <submittedName>
        <fullName evidence="1">Uncharacterized protein</fullName>
    </submittedName>
</protein>
<dbReference type="Proteomes" id="UP000279227">
    <property type="component" value="Chromosome"/>
</dbReference>
<dbReference type="AlphaFoldDB" id="A0A3S4M9C1"/>
<proteinExistence type="predicted"/>
<accession>A0A3S4M9C1</accession>
<sequence>MLFKMNEYELNGRLMEISLALGCEFLELVQVKEQIKKNGLGPDDVMRLKQLGFPGKIENFEKAVFDFSEKIGFMSSHEINTLDYKTKYLSNRIALKRVQRN</sequence>
<reference evidence="1 2" key="1">
    <citation type="submission" date="2018-12" db="EMBL/GenBank/DDBJ databases">
        <authorList>
            <consortium name="Pathogen Informatics"/>
        </authorList>
    </citation>
    <scope>NUCLEOTIDE SEQUENCE [LARGE SCALE GENOMIC DNA]</scope>
    <source>
        <strain evidence="1 2">NCTC11432</strain>
    </source>
</reference>